<protein>
    <submittedName>
        <fullName evidence="2">Uncharacterized protein</fullName>
    </submittedName>
</protein>
<reference evidence="2 3" key="1">
    <citation type="submission" date="2022-04" db="EMBL/GenBank/DDBJ databases">
        <title>Hymenobacter sp. isolated from the air.</title>
        <authorList>
            <person name="Won M."/>
            <person name="Lee C.-M."/>
            <person name="Woen H.-Y."/>
            <person name="Kwon S.-W."/>
        </authorList>
    </citation>
    <scope>NUCLEOTIDE SEQUENCE [LARGE SCALE GENOMIC DNA]</scope>
    <source>
        <strain evidence="3">5116 S-27</strain>
    </source>
</reference>
<feature type="signal peptide" evidence="1">
    <location>
        <begin position="1"/>
        <end position="20"/>
    </location>
</feature>
<organism evidence="2 3">
    <name type="scientific">Hymenobacter cellulosivorans</name>
    <dbReference type="NCBI Taxonomy" id="2932249"/>
    <lineage>
        <taxon>Bacteria</taxon>
        <taxon>Pseudomonadati</taxon>
        <taxon>Bacteroidota</taxon>
        <taxon>Cytophagia</taxon>
        <taxon>Cytophagales</taxon>
        <taxon>Hymenobacteraceae</taxon>
        <taxon>Hymenobacter</taxon>
    </lineage>
</organism>
<evidence type="ECO:0000256" key="1">
    <source>
        <dbReference type="SAM" id="SignalP"/>
    </source>
</evidence>
<dbReference type="Proteomes" id="UP000831785">
    <property type="component" value="Chromosome"/>
</dbReference>
<keyword evidence="3" id="KW-1185">Reference proteome</keyword>
<gene>
    <name evidence="2" type="ORF">MUN80_25105</name>
</gene>
<accession>A0ABY4F8K8</accession>
<sequence>MKRILLAAALLLGIQERSIAQTAATAHSAGMAATSLESRISQYYADLQQRLREVYFAPSDGRAISLLSNLMTEFTARRKALIAEAQPAGRSGLKPTAAWMQEQQALLSSSNATKMAARRQQNLALDQAFKRFEAAQLPNLQPVAPPTEQ</sequence>
<evidence type="ECO:0000313" key="3">
    <source>
        <dbReference type="Proteomes" id="UP000831785"/>
    </source>
</evidence>
<dbReference type="RefSeq" id="WP_244717617.1">
    <property type="nucleotide sequence ID" value="NZ_CP095049.1"/>
</dbReference>
<dbReference type="EMBL" id="CP095049">
    <property type="protein sequence ID" value="UOQ53003.1"/>
    <property type="molecule type" value="Genomic_DNA"/>
</dbReference>
<feature type="chain" id="PRO_5047193656" evidence="1">
    <location>
        <begin position="21"/>
        <end position="149"/>
    </location>
</feature>
<name>A0ABY4F8K8_9BACT</name>
<proteinExistence type="predicted"/>
<evidence type="ECO:0000313" key="2">
    <source>
        <dbReference type="EMBL" id="UOQ53003.1"/>
    </source>
</evidence>
<keyword evidence="1" id="KW-0732">Signal</keyword>